<dbReference type="AlphaFoldDB" id="A0A3L6E289"/>
<dbReference type="PANTHER" id="PTHR21531:SF1">
    <property type="entry name" value="LOW TEMPERATURE VIABILITY PROTEIN"/>
    <property type="match status" value="1"/>
</dbReference>
<dbReference type="InterPro" id="IPR007307">
    <property type="entry name" value="Ltv1"/>
</dbReference>
<evidence type="ECO:0000313" key="2">
    <source>
        <dbReference type="EMBL" id="PWZ14346.1"/>
    </source>
</evidence>
<feature type="region of interest" description="Disordered" evidence="1">
    <location>
        <begin position="345"/>
        <end position="395"/>
    </location>
</feature>
<evidence type="ECO:0000256" key="1">
    <source>
        <dbReference type="SAM" id="MobiDB-lite"/>
    </source>
</evidence>
<dbReference type="GO" id="GO:0042274">
    <property type="term" value="P:ribosomal small subunit biogenesis"/>
    <property type="evidence" value="ECO:0007669"/>
    <property type="project" value="InterPro"/>
</dbReference>
<sequence length="395" mass="42605">MGRGRNRKPRNFATFRLCPRPGAADASERVFVRVDDNPYSVPGFADDDGLSSSTAVRGDGGEPAPSSSTSTDEGGSPLPEHVRREILELGLPDDGYDYLAHLRELRPSLSSTGGGGSSAVFLPSRRPARSGLPVDVKAYDFTSTPLGSGEVAVVAASRAEEAIDLDVTRLLDGSDSTAVESGDEDLEEDFVILANEPDEKQESEEEYVAGSKEKALQLPRDQFVSLAFEEYADSGVGCCVQDAKHELSQEVTDKLKSPHSETFDADKRCRAPTPQYVAHRILESNEQIDASSNAISEHVQYAETYEVSEEAQAILAQESSEGSAVMYSTATVSGSYLDVKLKFPKHSPGETSMKKSIIRKGIEKLPAGYSPQRNTPTGETKQGPYKGTRQEGTES</sequence>
<feature type="compositionally biased region" description="Polar residues" evidence="1">
    <location>
        <begin position="371"/>
        <end position="380"/>
    </location>
</feature>
<name>A0A3L6E289_MAIZE</name>
<dbReference type="ExpressionAtlas" id="A0A3L6E289">
    <property type="expression patterns" value="baseline and differential"/>
</dbReference>
<dbReference type="EMBL" id="NCVQ01000008">
    <property type="protein sequence ID" value="PWZ14347.1"/>
    <property type="molecule type" value="Genomic_DNA"/>
</dbReference>
<dbReference type="EMBL" id="NCVQ01000008">
    <property type="protein sequence ID" value="PWZ14346.1"/>
    <property type="molecule type" value="Genomic_DNA"/>
</dbReference>
<organism evidence="2">
    <name type="scientific">Zea mays</name>
    <name type="common">Maize</name>
    <dbReference type="NCBI Taxonomy" id="4577"/>
    <lineage>
        <taxon>Eukaryota</taxon>
        <taxon>Viridiplantae</taxon>
        <taxon>Streptophyta</taxon>
        <taxon>Embryophyta</taxon>
        <taxon>Tracheophyta</taxon>
        <taxon>Spermatophyta</taxon>
        <taxon>Magnoliopsida</taxon>
        <taxon>Liliopsida</taxon>
        <taxon>Poales</taxon>
        <taxon>Poaceae</taxon>
        <taxon>PACMAD clade</taxon>
        <taxon>Panicoideae</taxon>
        <taxon>Andropogonodae</taxon>
        <taxon>Andropogoneae</taxon>
        <taxon>Tripsacinae</taxon>
        <taxon>Zea</taxon>
    </lineage>
</organism>
<feature type="region of interest" description="Disordered" evidence="1">
    <location>
        <begin position="37"/>
        <end position="85"/>
    </location>
</feature>
<evidence type="ECO:0008006" key="4">
    <source>
        <dbReference type="Google" id="ProtNLM"/>
    </source>
</evidence>
<reference evidence="2 3" key="1">
    <citation type="journal article" date="2018" name="Nat. Genet.">
        <title>Extensive intraspecific gene order and gene structural variations between Mo17 and other maize genomes.</title>
        <authorList>
            <person name="Sun S."/>
            <person name="Zhou Y."/>
            <person name="Chen J."/>
            <person name="Shi J."/>
            <person name="Zhao H."/>
            <person name="Zhao H."/>
            <person name="Song W."/>
            <person name="Zhang M."/>
            <person name="Cui Y."/>
            <person name="Dong X."/>
            <person name="Liu H."/>
            <person name="Ma X."/>
            <person name="Jiao Y."/>
            <person name="Wang B."/>
            <person name="Wei X."/>
            <person name="Stein J.C."/>
            <person name="Glaubitz J.C."/>
            <person name="Lu F."/>
            <person name="Yu G."/>
            <person name="Liang C."/>
            <person name="Fengler K."/>
            <person name="Li B."/>
            <person name="Rafalski A."/>
            <person name="Schnable P.S."/>
            <person name="Ware D.H."/>
            <person name="Buckler E.S."/>
            <person name="Lai J."/>
        </authorList>
    </citation>
    <scope>NUCLEOTIDE SEQUENCE [LARGE SCALE GENOMIC DNA]</scope>
    <source>
        <strain evidence="3">cv. Missouri 17</strain>
        <tissue evidence="2">Seedling</tissue>
    </source>
</reference>
<dbReference type="PANTHER" id="PTHR21531">
    <property type="entry name" value="LOW-TEMPERATURE VIABILITY PROTEIN LTV1-RELATED"/>
    <property type="match status" value="1"/>
</dbReference>
<gene>
    <name evidence="2" type="ORF">Zm00014a_018195</name>
</gene>
<accession>A0A3L6E0A2</accession>
<protein>
    <recommendedName>
        <fullName evidence="4">Low temperature viability protein</fullName>
    </recommendedName>
</protein>
<evidence type="ECO:0000313" key="3">
    <source>
        <dbReference type="Proteomes" id="UP000251960"/>
    </source>
</evidence>
<accession>A0A3L6E289</accession>
<proteinExistence type="predicted"/>
<comment type="caution">
    <text evidence="2">The sequence shown here is derived from an EMBL/GenBank/DDBJ whole genome shotgun (WGS) entry which is preliminary data.</text>
</comment>
<dbReference type="Proteomes" id="UP000251960">
    <property type="component" value="Chromosome 7"/>
</dbReference>